<gene>
    <name evidence="1" type="ORF">GSOID_T00017660001</name>
</gene>
<sequence length="189" mass="21967">MDVEHCKVLLERIDNGQVDFNFLFSNDREVEAQLPEQITKLGFLKYNPYRAPNDPSAQYFFFITHPGRRFSELLLCRSIGLTVSRSAASSFFRTLSNLADKQLISAISRDSNYGRRLQSIRSSYFLLDHDITGAHVHHQCMCSETAKNPLEEICARTFVRDLSKRRKAVLERFAVYQREICKENAFEYL</sequence>
<dbReference type="Proteomes" id="UP000001307">
    <property type="component" value="Unassembled WGS sequence"/>
</dbReference>
<reference evidence="1" key="1">
    <citation type="journal article" date="2010" name="Science">
        <title>Plasticity of animal genome architecture unmasked by rapid evolution of a pelagic tunicate.</title>
        <authorList>
            <person name="Denoeud F."/>
            <person name="Henriet S."/>
            <person name="Mungpakdee S."/>
            <person name="Aury J.M."/>
            <person name="Da Silva C."/>
            <person name="Brinkmann H."/>
            <person name="Mikhaleva J."/>
            <person name="Olsen L.C."/>
            <person name="Jubin C."/>
            <person name="Canestro C."/>
            <person name="Bouquet J.M."/>
            <person name="Danks G."/>
            <person name="Poulain J."/>
            <person name="Campsteijn C."/>
            <person name="Adamski M."/>
            <person name="Cross I."/>
            <person name="Yadetie F."/>
            <person name="Muffato M."/>
            <person name="Louis A."/>
            <person name="Butcher S."/>
            <person name="Tsagkogeorga G."/>
            <person name="Konrad A."/>
            <person name="Singh S."/>
            <person name="Jensen M.F."/>
            <person name="Cong E.H."/>
            <person name="Eikeseth-Otteraa H."/>
            <person name="Noel B."/>
            <person name="Anthouard V."/>
            <person name="Porcel B.M."/>
            <person name="Kachouri-Lafond R."/>
            <person name="Nishino A."/>
            <person name="Ugolini M."/>
            <person name="Chourrout P."/>
            <person name="Nishida H."/>
            <person name="Aasland R."/>
            <person name="Huzurbazar S."/>
            <person name="Westhof E."/>
            <person name="Delsuc F."/>
            <person name="Lehrach H."/>
            <person name="Reinhardt R."/>
            <person name="Weissenbach J."/>
            <person name="Roy S.W."/>
            <person name="Artiguenave F."/>
            <person name="Postlethwait J.H."/>
            <person name="Manak J.R."/>
            <person name="Thompson E.M."/>
            <person name="Jaillon O."/>
            <person name="Du Pasquier L."/>
            <person name="Boudinot P."/>
            <person name="Liberles D.A."/>
            <person name="Volff J.N."/>
            <person name="Philippe H."/>
            <person name="Lenhard B."/>
            <person name="Roest Crollius H."/>
            <person name="Wincker P."/>
            <person name="Chourrout D."/>
        </authorList>
    </citation>
    <scope>NUCLEOTIDE SEQUENCE [LARGE SCALE GENOMIC DNA]</scope>
</reference>
<dbReference type="AlphaFoldDB" id="E4X325"/>
<keyword evidence="2" id="KW-1185">Reference proteome</keyword>
<organism evidence="1">
    <name type="scientific">Oikopleura dioica</name>
    <name type="common">Tunicate</name>
    <dbReference type="NCBI Taxonomy" id="34765"/>
    <lineage>
        <taxon>Eukaryota</taxon>
        <taxon>Metazoa</taxon>
        <taxon>Chordata</taxon>
        <taxon>Tunicata</taxon>
        <taxon>Appendicularia</taxon>
        <taxon>Copelata</taxon>
        <taxon>Oikopleuridae</taxon>
        <taxon>Oikopleura</taxon>
    </lineage>
</organism>
<name>E4X325_OIKDI</name>
<accession>E4X325</accession>
<dbReference type="InParanoid" id="E4X325"/>
<dbReference type="EMBL" id="FN653023">
    <property type="protein sequence ID" value="CBY18029.1"/>
    <property type="molecule type" value="Genomic_DNA"/>
</dbReference>
<protein>
    <submittedName>
        <fullName evidence="1">Uncharacterized protein</fullName>
    </submittedName>
</protein>
<evidence type="ECO:0000313" key="1">
    <source>
        <dbReference type="EMBL" id="CBY18029.1"/>
    </source>
</evidence>
<proteinExistence type="predicted"/>
<evidence type="ECO:0000313" key="2">
    <source>
        <dbReference type="Proteomes" id="UP000001307"/>
    </source>
</evidence>